<proteinExistence type="predicted"/>
<comment type="caution">
    <text evidence="1">The sequence shown here is derived from an EMBL/GenBank/DDBJ whole genome shotgun (WGS) entry which is preliminary data.</text>
</comment>
<keyword evidence="2" id="KW-1185">Reference proteome</keyword>
<evidence type="ECO:0000313" key="2">
    <source>
        <dbReference type="Proteomes" id="UP000436006"/>
    </source>
</evidence>
<dbReference type="EMBL" id="WPIN01000003">
    <property type="protein sequence ID" value="MVM29914.1"/>
    <property type="molecule type" value="Genomic_DNA"/>
</dbReference>
<name>A0A7K1S7Y1_9BACT</name>
<organism evidence="1 2">
    <name type="scientific">Spirosoma arboris</name>
    <dbReference type="NCBI Taxonomy" id="2682092"/>
    <lineage>
        <taxon>Bacteria</taxon>
        <taxon>Pseudomonadati</taxon>
        <taxon>Bacteroidota</taxon>
        <taxon>Cytophagia</taxon>
        <taxon>Cytophagales</taxon>
        <taxon>Cytophagaceae</taxon>
        <taxon>Spirosoma</taxon>
    </lineage>
</organism>
<accession>A0A7K1S7Y1</accession>
<dbReference type="AlphaFoldDB" id="A0A7K1S7Y1"/>
<sequence length="136" mass="15876">MQTITITLAEYLAMFPEPERWIMSSPGLKEIQPLNERHMISTLYNNCDFRGPEINIPKVCENVVQRSQKAILGKPYYLIYVASRLIQKAPFVTYSDCFELVMWHMVNELNARYKADRLPIVVELGEHERDRTGLND</sequence>
<dbReference type="Proteomes" id="UP000436006">
    <property type="component" value="Unassembled WGS sequence"/>
</dbReference>
<reference evidence="1 2" key="1">
    <citation type="submission" date="2019-12" db="EMBL/GenBank/DDBJ databases">
        <title>Spirosoma sp. HMF4905 genome sequencing and assembly.</title>
        <authorList>
            <person name="Kang H."/>
            <person name="Cha I."/>
            <person name="Kim H."/>
            <person name="Joh K."/>
        </authorList>
    </citation>
    <scope>NUCLEOTIDE SEQUENCE [LARGE SCALE GENOMIC DNA]</scope>
    <source>
        <strain evidence="1 2">HMF4905</strain>
    </source>
</reference>
<dbReference type="RefSeq" id="WP_157584177.1">
    <property type="nucleotide sequence ID" value="NZ_WPIN01000003.1"/>
</dbReference>
<protein>
    <submittedName>
        <fullName evidence="1">Uncharacterized protein</fullName>
    </submittedName>
</protein>
<gene>
    <name evidence="1" type="ORF">GO755_07710</name>
</gene>
<evidence type="ECO:0000313" key="1">
    <source>
        <dbReference type="EMBL" id="MVM29914.1"/>
    </source>
</evidence>